<proteinExistence type="predicted"/>
<dbReference type="Gene3D" id="3.30.420.10">
    <property type="entry name" value="Ribonuclease H-like superfamily/Ribonuclease H"/>
    <property type="match status" value="1"/>
</dbReference>
<evidence type="ECO:0000259" key="2">
    <source>
        <dbReference type="Pfam" id="PF13358"/>
    </source>
</evidence>
<organism evidence="3 4">
    <name type="scientific">Euphydryas editha</name>
    <name type="common">Edith's checkerspot</name>
    <dbReference type="NCBI Taxonomy" id="104508"/>
    <lineage>
        <taxon>Eukaryota</taxon>
        <taxon>Metazoa</taxon>
        <taxon>Ecdysozoa</taxon>
        <taxon>Arthropoda</taxon>
        <taxon>Hexapoda</taxon>
        <taxon>Insecta</taxon>
        <taxon>Pterygota</taxon>
        <taxon>Neoptera</taxon>
        <taxon>Endopterygota</taxon>
        <taxon>Lepidoptera</taxon>
        <taxon>Glossata</taxon>
        <taxon>Ditrysia</taxon>
        <taxon>Papilionoidea</taxon>
        <taxon>Nymphalidae</taxon>
        <taxon>Nymphalinae</taxon>
        <taxon>Euphydryas</taxon>
    </lineage>
</organism>
<reference evidence="3" key="1">
    <citation type="submission" date="2022-03" db="EMBL/GenBank/DDBJ databases">
        <authorList>
            <person name="Tunstrom K."/>
        </authorList>
    </citation>
    <scope>NUCLEOTIDE SEQUENCE</scope>
</reference>
<dbReference type="PANTHER" id="PTHR33939">
    <property type="entry name" value="PROTEIN CBG22215"/>
    <property type="match status" value="1"/>
</dbReference>
<comment type="caution">
    <text evidence="3">The sequence shown here is derived from an EMBL/GenBank/DDBJ whole genome shotgun (WGS) entry which is preliminary data.</text>
</comment>
<evidence type="ECO:0000313" key="3">
    <source>
        <dbReference type="EMBL" id="CAH2094379.1"/>
    </source>
</evidence>
<dbReference type="InterPro" id="IPR036397">
    <property type="entry name" value="RNaseH_sf"/>
</dbReference>
<dbReference type="PANTHER" id="PTHR33939:SF1">
    <property type="entry name" value="DUF4371 DOMAIN-CONTAINING PROTEIN"/>
    <property type="match status" value="1"/>
</dbReference>
<dbReference type="Pfam" id="PF13358">
    <property type="entry name" value="DDE_3"/>
    <property type="match status" value="1"/>
</dbReference>
<evidence type="ECO:0000256" key="1">
    <source>
        <dbReference type="SAM" id="MobiDB-lite"/>
    </source>
</evidence>
<feature type="domain" description="Tc1-like transposase DDE" evidence="2">
    <location>
        <begin position="268"/>
        <end position="396"/>
    </location>
</feature>
<dbReference type="Proteomes" id="UP001153954">
    <property type="component" value="Unassembled WGS sequence"/>
</dbReference>
<dbReference type="EMBL" id="CAKOGL010000014">
    <property type="protein sequence ID" value="CAH2094379.1"/>
    <property type="molecule type" value="Genomic_DNA"/>
</dbReference>
<sequence>MEPQPSTSKGTAIDFDFPKIKRPKSYFSVAEKSMVINAYKYIKETWSSNMYPYKKDMVKKTADMLGISVPSVYRIIKDYRENNQITPPITEKKRPTFSDKIDDFTKSAIRRKVHSFYIKGELPTLKKVLNEINEDDTLPNFKRTTFYKILKHLKFKYFKRQRNNAIIDRDDIKLWRRNYLYKIKDFRKENRRIFYMDKTWVTSSHTVNKSWMDPTVKPKRQAFLNGLSTGAKNPTSKGRRLIVVHIGNEDGFVEGASWIFESKGSGDYHESMNAVNFEKWFEQVLPKLGDNAVVVMNDAPYHSRQHEKLPNSNWLKANIQEWLKNKNISFTDNETKLELLRKVNEVKILYKNYAVDELAKQHGIEILRLPPYHCELNPIELIWADVKGYVAKNNTTFKFERVKELLNEGIKQITPEKWRKCVEHVKKEEEKYSQLDHNIVDNVTDKTLIINVTDSNSESTNSANSESTDSANSDSEYIF</sequence>
<evidence type="ECO:0000313" key="4">
    <source>
        <dbReference type="Proteomes" id="UP001153954"/>
    </source>
</evidence>
<dbReference type="AlphaFoldDB" id="A0AAU9U693"/>
<dbReference type="InterPro" id="IPR038717">
    <property type="entry name" value="Tc1-like_DDE_dom"/>
</dbReference>
<dbReference type="GO" id="GO:0003676">
    <property type="term" value="F:nucleic acid binding"/>
    <property type="evidence" value="ECO:0007669"/>
    <property type="project" value="InterPro"/>
</dbReference>
<name>A0AAU9U693_EUPED</name>
<feature type="region of interest" description="Disordered" evidence="1">
    <location>
        <begin position="455"/>
        <end position="479"/>
    </location>
</feature>
<accession>A0AAU9U693</accession>
<gene>
    <name evidence="3" type="ORF">EEDITHA_LOCUS9949</name>
</gene>
<keyword evidence="4" id="KW-1185">Reference proteome</keyword>
<protein>
    <recommendedName>
        <fullName evidence="2">Tc1-like transposase DDE domain-containing protein</fullName>
    </recommendedName>
</protein>